<dbReference type="Proteomes" id="UP000326831">
    <property type="component" value="Chromosome"/>
</dbReference>
<evidence type="ECO:0000259" key="4">
    <source>
        <dbReference type="Pfam" id="PF01648"/>
    </source>
</evidence>
<feature type="region of interest" description="Disordered" evidence="3">
    <location>
        <begin position="196"/>
        <end position="256"/>
    </location>
</feature>
<evidence type="ECO:0000313" key="5">
    <source>
        <dbReference type="EMBL" id="QEU82587.1"/>
    </source>
</evidence>
<dbReference type="GO" id="GO:0008897">
    <property type="term" value="F:holo-[acyl-carrier-protein] synthase activity"/>
    <property type="evidence" value="ECO:0007669"/>
    <property type="project" value="InterPro"/>
</dbReference>
<dbReference type="AlphaFoldDB" id="A0A5P2V0L3"/>
<dbReference type="InterPro" id="IPR037143">
    <property type="entry name" value="4-PPantetheinyl_Trfase_dom_sf"/>
</dbReference>
<dbReference type="Pfam" id="PF01648">
    <property type="entry name" value="ACPS"/>
    <property type="match status" value="1"/>
</dbReference>
<feature type="domain" description="4'-phosphopantetheinyl transferase" evidence="4">
    <location>
        <begin position="67"/>
        <end position="131"/>
    </location>
</feature>
<organism evidence="5 6">
    <name type="scientific">Streptomyces subrutilus</name>
    <dbReference type="NCBI Taxonomy" id="36818"/>
    <lineage>
        <taxon>Bacteria</taxon>
        <taxon>Bacillati</taxon>
        <taxon>Actinomycetota</taxon>
        <taxon>Actinomycetes</taxon>
        <taxon>Kitasatosporales</taxon>
        <taxon>Streptomycetaceae</taxon>
        <taxon>Streptomyces</taxon>
    </lineage>
</organism>
<dbReference type="RefSeq" id="WP_150521597.1">
    <property type="nucleotide sequence ID" value="NZ_CP023701.1"/>
</dbReference>
<dbReference type="GO" id="GO:0005829">
    <property type="term" value="C:cytosol"/>
    <property type="evidence" value="ECO:0007669"/>
    <property type="project" value="TreeGrafter"/>
</dbReference>
<feature type="region of interest" description="Disordered" evidence="3">
    <location>
        <begin position="123"/>
        <end position="177"/>
    </location>
</feature>
<proteinExistence type="inferred from homology"/>
<gene>
    <name evidence="5" type="ORF">CP968_33970</name>
</gene>
<evidence type="ECO:0000256" key="2">
    <source>
        <dbReference type="ARBA" id="ARBA00022679"/>
    </source>
</evidence>
<reference evidence="5 6" key="1">
    <citation type="submission" date="2017-09" db="EMBL/GenBank/DDBJ databases">
        <authorList>
            <person name="Lee N."/>
            <person name="Cho B.-K."/>
        </authorList>
    </citation>
    <scope>NUCLEOTIDE SEQUENCE [LARGE SCALE GENOMIC DNA]</scope>
    <source>
        <strain evidence="5 6">ATCC 27467</strain>
    </source>
</reference>
<name>A0A5P2V0L3_9ACTN</name>
<sequence>MRFAVSRVVLKYTAATALDVPPHTLDLAHRPGGRPVLRGAEAGARIELGVAHTGELIAVGVSRTGPIGVHAEPAARDLPYATLRDQLCTPREAAALDALPAGERRTRLLSLWTLREAHAQALGHGARHRMPAPALGHDTLGRPFLHTPTGPDTDPGHDPRPDTGPGAGAGAGRPSGPWEVAAHLVQDRYLLAAAHRPHPAPAGPAGPAGAGGAARALDTASRSTAGPLKETAPRPGGELRFLRPVTSGRGEGRRTP</sequence>
<dbReference type="GO" id="GO:0019878">
    <property type="term" value="P:lysine biosynthetic process via aminoadipic acid"/>
    <property type="evidence" value="ECO:0007669"/>
    <property type="project" value="TreeGrafter"/>
</dbReference>
<dbReference type="InterPro" id="IPR008278">
    <property type="entry name" value="4-PPantetheinyl_Trfase_dom"/>
</dbReference>
<dbReference type="Gene3D" id="3.90.470.20">
    <property type="entry name" value="4'-phosphopantetheinyl transferase domain"/>
    <property type="match status" value="2"/>
</dbReference>
<dbReference type="PANTHER" id="PTHR12215:SF10">
    <property type="entry name" value="L-AMINOADIPATE-SEMIALDEHYDE DEHYDROGENASE-PHOSPHOPANTETHEINYL TRANSFERASE"/>
    <property type="match status" value="1"/>
</dbReference>
<dbReference type="KEGG" id="ssub:CP968_33970"/>
<keyword evidence="6" id="KW-1185">Reference proteome</keyword>
<accession>A0A5P2V0L3</accession>
<comment type="similarity">
    <text evidence="1">Belongs to the P-Pant transferase superfamily. Gsp/Sfp/HetI/AcpT family.</text>
</comment>
<dbReference type="SUPFAM" id="SSF56214">
    <property type="entry name" value="4'-phosphopantetheinyl transferase"/>
    <property type="match status" value="2"/>
</dbReference>
<evidence type="ECO:0000313" key="6">
    <source>
        <dbReference type="Proteomes" id="UP000326831"/>
    </source>
</evidence>
<evidence type="ECO:0000256" key="3">
    <source>
        <dbReference type="SAM" id="MobiDB-lite"/>
    </source>
</evidence>
<dbReference type="EMBL" id="CP023701">
    <property type="protein sequence ID" value="QEU82587.1"/>
    <property type="molecule type" value="Genomic_DNA"/>
</dbReference>
<keyword evidence="2 5" id="KW-0808">Transferase</keyword>
<protein>
    <submittedName>
        <fullName evidence="5">4'-phosphopantetheinyl transferase superfamily protein</fullName>
    </submittedName>
</protein>
<dbReference type="GO" id="GO:0000287">
    <property type="term" value="F:magnesium ion binding"/>
    <property type="evidence" value="ECO:0007669"/>
    <property type="project" value="InterPro"/>
</dbReference>
<dbReference type="OrthoDB" id="190168at2"/>
<evidence type="ECO:0000256" key="1">
    <source>
        <dbReference type="ARBA" id="ARBA00010990"/>
    </source>
</evidence>
<dbReference type="InterPro" id="IPR050559">
    <property type="entry name" value="P-Pant_transferase_sf"/>
</dbReference>
<dbReference type="PANTHER" id="PTHR12215">
    <property type="entry name" value="PHOSPHOPANTETHEINE TRANSFERASE"/>
    <property type="match status" value="1"/>
</dbReference>